<dbReference type="PANTHER" id="PTHR24274:SF1">
    <property type="entry name" value="CILIA- AND FLAGELLA-ASSOCIATED PROTEIN 161"/>
    <property type="match status" value="1"/>
</dbReference>
<dbReference type="FunCoup" id="A0A1S2ZMK7">
    <property type="interactions" value="126"/>
</dbReference>
<dbReference type="AlphaFoldDB" id="A0A1S2ZMK7"/>
<dbReference type="GO" id="GO:0031514">
    <property type="term" value="C:motile cilium"/>
    <property type="evidence" value="ECO:0007669"/>
    <property type="project" value="TreeGrafter"/>
</dbReference>
<dbReference type="RefSeq" id="XP_007521700.2">
    <property type="nucleotide sequence ID" value="XM_007521638.3"/>
</dbReference>
<evidence type="ECO:0000313" key="2">
    <source>
        <dbReference type="RefSeq" id="XP_007521700.2"/>
    </source>
</evidence>
<proteinExistence type="predicted"/>
<keyword evidence="2" id="KW-0282">Flagellum</keyword>
<dbReference type="Pfam" id="PF24569">
    <property type="entry name" value="CFAP161"/>
    <property type="match status" value="1"/>
</dbReference>
<dbReference type="OrthoDB" id="2126411at2759"/>
<sequence length="304" mass="33329">MATGTLPAAAMARSSYGPGVRMGNWNEDVFLEEERMRDFLDRRERGQLLIQHSRWLQESLLTKMQLSVSEDGYVHFGDSVMLVNLDARDQQPGEWLAGDLSLSVTPDALQAHLGGQLELPCGLSAAPTRTPLGRNTFLVLGAGSEAAGQVLRYGQHFCLGTSGGFKDKLLFLSSDHRSLNRSAPLSWLQAVALTDERSFLSCWQAACPDPQLRLEYEGLPVPASTCLLLTHSHTNRGLAVHRHLTLRTYFGREAEVAAHTHLDSHRVEQPQNHWLLVTGSPRPGLATMLDVSPPPLPTAAAQGQ</sequence>
<dbReference type="InterPro" id="IPR055325">
    <property type="entry name" value="CF161"/>
</dbReference>
<name>A0A1S2ZMK7_ERIEU</name>
<keyword evidence="1" id="KW-1185">Reference proteome</keyword>
<dbReference type="InParanoid" id="A0A1S2ZMK7"/>
<dbReference type="eggNOG" id="ENOG502QRDA">
    <property type="taxonomic scope" value="Eukaryota"/>
</dbReference>
<gene>
    <name evidence="2" type="primary">CFAP161</name>
</gene>
<dbReference type="GeneID" id="103112207"/>
<accession>A0A1S2ZMK7</accession>
<keyword evidence="2" id="KW-0966">Cell projection</keyword>
<dbReference type="Proteomes" id="UP001652624">
    <property type="component" value="Chromosome 20"/>
</dbReference>
<dbReference type="CTD" id="161502"/>
<reference evidence="2" key="1">
    <citation type="submission" date="2025-08" db="UniProtKB">
        <authorList>
            <consortium name="RefSeq"/>
        </authorList>
    </citation>
    <scope>IDENTIFICATION</scope>
</reference>
<keyword evidence="2" id="KW-0969">Cilium</keyword>
<dbReference type="PANTHER" id="PTHR24274">
    <property type="entry name" value="CILIA- AND FLAGELLA-ASSOCIATED PROTEIN 161"/>
    <property type="match status" value="1"/>
</dbReference>
<dbReference type="GO" id="GO:0060271">
    <property type="term" value="P:cilium assembly"/>
    <property type="evidence" value="ECO:0007669"/>
    <property type="project" value="TreeGrafter"/>
</dbReference>
<protein>
    <submittedName>
        <fullName evidence="2">Cilia- and flagella-associated protein 161 isoform X1</fullName>
    </submittedName>
</protein>
<organism evidence="1 2">
    <name type="scientific">Erinaceus europaeus</name>
    <name type="common">Western European hedgehog</name>
    <dbReference type="NCBI Taxonomy" id="9365"/>
    <lineage>
        <taxon>Eukaryota</taxon>
        <taxon>Metazoa</taxon>
        <taxon>Chordata</taxon>
        <taxon>Craniata</taxon>
        <taxon>Vertebrata</taxon>
        <taxon>Euteleostomi</taxon>
        <taxon>Mammalia</taxon>
        <taxon>Eutheria</taxon>
        <taxon>Laurasiatheria</taxon>
        <taxon>Eulipotyphla</taxon>
        <taxon>Erinaceidae</taxon>
        <taxon>Erinaceinae</taxon>
        <taxon>Erinaceus</taxon>
    </lineage>
</organism>
<evidence type="ECO:0000313" key="1">
    <source>
        <dbReference type="Proteomes" id="UP001652624"/>
    </source>
</evidence>